<dbReference type="Pfam" id="PF00595">
    <property type="entry name" value="PDZ"/>
    <property type="match status" value="1"/>
</dbReference>
<dbReference type="InterPro" id="IPR001478">
    <property type="entry name" value="PDZ"/>
</dbReference>
<feature type="coiled-coil region" evidence="7">
    <location>
        <begin position="1248"/>
        <end position="1345"/>
    </location>
</feature>
<organism evidence="11 12">
    <name type="scientific">Littorina saxatilis</name>
    <dbReference type="NCBI Taxonomy" id="31220"/>
    <lineage>
        <taxon>Eukaryota</taxon>
        <taxon>Metazoa</taxon>
        <taxon>Spiralia</taxon>
        <taxon>Lophotrochozoa</taxon>
        <taxon>Mollusca</taxon>
        <taxon>Gastropoda</taxon>
        <taxon>Caenogastropoda</taxon>
        <taxon>Littorinimorpha</taxon>
        <taxon>Littorinoidea</taxon>
        <taxon>Littorinidae</taxon>
        <taxon>Littorina</taxon>
    </lineage>
</organism>
<dbReference type="InterPro" id="IPR057772">
    <property type="entry name" value="SH3_Myo18a"/>
</dbReference>
<evidence type="ECO:0000256" key="4">
    <source>
        <dbReference type="ARBA" id="ARBA00023123"/>
    </source>
</evidence>
<feature type="compositionally biased region" description="Basic and acidic residues" evidence="8">
    <location>
        <begin position="158"/>
        <end position="167"/>
    </location>
</feature>
<dbReference type="Gene3D" id="3.40.850.10">
    <property type="entry name" value="Kinesin motor domain"/>
    <property type="match status" value="1"/>
</dbReference>
<dbReference type="Gene3D" id="2.30.42.10">
    <property type="match status" value="1"/>
</dbReference>
<dbReference type="Gene3D" id="6.20.240.20">
    <property type="match status" value="1"/>
</dbReference>
<dbReference type="InterPro" id="IPR036064">
    <property type="entry name" value="MYSc_Myo18"/>
</dbReference>
<dbReference type="SMART" id="SM00228">
    <property type="entry name" value="PDZ"/>
    <property type="match status" value="1"/>
</dbReference>
<dbReference type="Pfam" id="PF01576">
    <property type="entry name" value="Myosin_tail_1"/>
    <property type="match status" value="1"/>
</dbReference>
<keyword evidence="4 6" id="KW-0518">Myosin</keyword>
<keyword evidence="1 6" id="KW-0547">Nucleotide-binding</keyword>
<evidence type="ECO:0000256" key="8">
    <source>
        <dbReference type="SAM" id="MobiDB-lite"/>
    </source>
</evidence>
<evidence type="ECO:0008006" key="13">
    <source>
        <dbReference type="Google" id="ProtNLM"/>
    </source>
</evidence>
<dbReference type="Gene3D" id="1.20.120.720">
    <property type="entry name" value="Myosin VI head, motor domain, U50 subdomain"/>
    <property type="match status" value="1"/>
</dbReference>
<dbReference type="GO" id="GO:0003774">
    <property type="term" value="F:cytoskeletal motor activity"/>
    <property type="evidence" value="ECO:0007669"/>
    <property type="project" value="UniProtKB-UniRule"/>
</dbReference>
<feature type="domain" description="PDZ" evidence="9">
    <location>
        <begin position="235"/>
        <end position="323"/>
    </location>
</feature>
<dbReference type="EMBL" id="JBAMIC010004070">
    <property type="protein sequence ID" value="KAK7087570.1"/>
    <property type="molecule type" value="Genomic_DNA"/>
</dbReference>
<proteinExistence type="inferred from homology"/>
<keyword evidence="12" id="KW-1185">Reference proteome</keyword>
<protein>
    <recommendedName>
        <fullName evidence="13">Unconventional myosin-XVIIIa-like</fullName>
    </recommendedName>
</protein>
<feature type="compositionally biased region" description="Polar residues" evidence="8">
    <location>
        <begin position="180"/>
        <end position="192"/>
    </location>
</feature>
<feature type="compositionally biased region" description="Low complexity" evidence="8">
    <location>
        <begin position="86"/>
        <end position="109"/>
    </location>
</feature>
<keyword evidence="3 7" id="KW-0175">Coiled coil</keyword>
<keyword evidence="5 6" id="KW-0505">Motor protein</keyword>
<dbReference type="PRINTS" id="PR00193">
    <property type="entry name" value="MYOSINHEAVY"/>
</dbReference>
<name>A0AAN9AII0_9CAEN</name>
<dbReference type="SUPFAM" id="SSF50156">
    <property type="entry name" value="PDZ domain-like"/>
    <property type="match status" value="1"/>
</dbReference>
<dbReference type="InterPro" id="IPR036034">
    <property type="entry name" value="PDZ_sf"/>
</dbReference>
<reference evidence="11 12" key="1">
    <citation type="submission" date="2024-02" db="EMBL/GenBank/DDBJ databases">
        <title>Chromosome-scale genome assembly of the rough periwinkle Littorina saxatilis.</title>
        <authorList>
            <person name="De Jode A."/>
            <person name="Faria R."/>
            <person name="Formenti G."/>
            <person name="Sims Y."/>
            <person name="Smith T.P."/>
            <person name="Tracey A."/>
            <person name="Wood J.M.D."/>
            <person name="Zagrodzka Z.B."/>
            <person name="Johannesson K."/>
            <person name="Butlin R.K."/>
            <person name="Leder E.H."/>
        </authorList>
    </citation>
    <scope>NUCLEOTIDE SEQUENCE [LARGE SCALE GENOMIC DNA]</scope>
    <source>
        <strain evidence="11">Snail1</strain>
        <tissue evidence="11">Muscle</tissue>
    </source>
</reference>
<dbReference type="GO" id="GO:0005737">
    <property type="term" value="C:cytoplasm"/>
    <property type="evidence" value="ECO:0007669"/>
    <property type="project" value="TreeGrafter"/>
</dbReference>
<evidence type="ECO:0000256" key="1">
    <source>
        <dbReference type="ARBA" id="ARBA00022741"/>
    </source>
</evidence>
<dbReference type="Gene3D" id="1.20.5.340">
    <property type="match status" value="1"/>
</dbReference>
<feature type="region of interest" description="Disordered" evidence="8">
    <location>
        <begin position="1"/>
        <end position="199"/>
    </location>
</feature>
<dbReference type="InterPro" id="IPR036961">
    <property type="entry name" value="Kinesin_motor_dom_sf"/>
</dbReference>
<sequence length="1997" mass="227108">MFNFMKKDKDKDKEKKEKKKKEKEEKHEKKEKREKKERQNITPEEMSRLEDVKRSVFHRLSDRDRSRKSHRTHSDADHAVAKSESSESNMSAASASGSTSSGTQPSPSKESPTTGVSRSKSMPGQKDPSRSKPEIMPKPRSILKGKADAEGDDQPQVNHERLDDVRVLQDNTRLNEELSGLTNSQVGQLQTPSPKPASATSILKPVEVEHTEKSFEGKDLPLPPLAPVKPPRIREVTVNRNPAGGFGFSLRRGPLPSSDGSGVRYVVFAEPGLGPNSNQTPLLPGDRLVEVNGKNVETWNREEIVELIQTAGASLQLKVQPIPELIELSVRPGKDGSSVDMQADVVKGGTLKRSGSMRYKKPTKSEDQVETERLWLEAERVWLVHKGGFTSARLQPGGATDGTVNIKLDSGEVLTVDEEDIEKANPNTQDRVEDLTALRYLNESSALHVLRQRYAGNLPHTYAGPSLLIINPMQPLPLYSEKIIQMFRGCKQEDLPPHIFSAAQIALRDLLNTRRDQSLVFMGRSGSGKTTAAYHTLHYLLSAAGSVNNIFTVDKLNAVSVLLKAFGNSKTLLNTNASRYTQITTLDFDPSGVIASASVQVLMFEKSRVIRRPEGEPTFNVLYYLLAGVDAHLRNELHLQNLTEPNQFMTPLQKDYDRQKATNEFGRVLQAFQMVGASDEEMKTVLGVLAAVYHLGVAGATKGTHNKFQFTRPAAAQRAASLLGTTPEELQRSIFTQGGSSTLTRSSSLRVPAGLDKSGLQTADANTSVTEALEAFVVGLYTDAFNAVVSLINRSLSSNVRTMSSLVVVDSPGFQNPATCGRQTGANFEDLCNNYLHERMQLLYHETSLTAPQDRYAQENIDCEFDQVTSSPAALVNLMDQANQQGLMRSSNTDLRNADKKGLLWILDEESMFPGASEDSFMERFFAQHGEQQVRKDSLLRKGSLGYTFILNHNQGTVPVQYNAAGWLKICRDNPISKNSTIVLQDSKSPAISQLFCSIKGAVGGIVSGSIAGMEGSNTLRRVGSMRRTFMSGTVALKKKSVCIQVKFQADSLMEILRKTNPHFVFCFMPQQTAGLCELREKIGPEDIQVNVPLLRSQLRGFEILDALRLHRQGFPEYMQFREFTQKFQAMVPPNNRPSPNSDEKQAVNQVLDNLDVDKLNYRVGLSKVFFRPGVLSQLEAGRDEKLTGIVTHFQALVRGYLGRKKTEKLRVQHLAVRCIQRNVKKYMLIREWPWWKLYTKVKPILNVHRTEEELIDAQAELETMKNKVEKLEKERNEYKTACEKLESRLAEMTADLMEENTTSTQASEMLEAESTERMRLEKEMKDIQSKYATLKRQNEKLHMEVMQTRVWQAQSLEEELEDEVDGGSSVYKERCERLMRELQLTKKQMQQQHEEDLEQELQSRKMVEKRLHEAVEEAEEQRRQVQVAKKKTQRLTAEMQDIKLHLEEQMARNNELERKQRRFDSELASAHEDVREEKHLREKLQRERDQLLSEKYSLEQSVQNLRMDHQSSVEKAERLEKELNDILVSGKDKSEVVSLKRVKHELELKLREQEEELDDMAGQIQQLEQTKLRLEMNMEKLKKQHSQELEEKEEELEDMRTRTQKKLRSMESQLEEEYEEKRRVMEEKANLERQLQEFGNRAPSRDKETEKRLKKNLKKTKALLADAGTMLAKQKNTEAAKQQIALLRNQLDDAEFTANAAVKAKKRMELEIQDLNQQLEDLSRSKQEVETKNMALLREKTDLQSQLDDNEEELSEVMKKFKAAVQQQSVHQITLTDQLQQIEELIRERDQLRQQVADLTAKVQGYEEGMVDKHSVTRLETKLRDYESRLELEQSQRQRSETHLSRLKEHVEKVSTEKEDMVTTRVMAEEVSKRAQKQLRELREELADSQKKEMEAAQKFKEREHELESLETELAQCRADLKLAFRRIADLQAALEEELDSDADSLNLEDSDLDSDEDDLDSYLGNHHGARGMRLSSSGGPHYDKIRIGATNGTDE</sequence>
<evidence type="ECO:0000313" key="12">
    <source>
        <dbReference type="Proteomes" id="UP001374579"/>
    </source>
</evidence>
<dbReference type="GO" id="GO:0005524">
    <property type="term" value="F:ATP binding"/>
    <property type="evidence" value="ECO:0007669"/>
    <property type="project" value="UniProtKB-UniRule"/>
</dbReference>
<dbReference type="PANTHER" id="PTHR45615">
    <property type="entry name" value="MYOSIN HEAVY CHAIN, NON-MUSCLE"/>
    <property type="match status" value="1"/>
</dbReference>
<dbReference type="PROSITE" id="PS50106">
    <property type="entry name" value="PDZ"/>
    <property type="match status" value="1"/>
</dbReference>
<evidence type="ECO:0000256" key="7">
    <source>
        <dbReference type="SAM" id="Coils"/>
    </source>
</evidence>
<dbReference type="SMART" id="SM00242">
    <property type="entry name" value="MYSc"/>
    <property type="match status" value="1"/>
</dbReference>
<dbReference type="PANTHER" id="PTHR45615:SF36">
    <property type="entry name" value="MYOSIN HEAVY CHAIN-LIKE, ISOFORM B-RELATED"/>
    <property type="match status" value="1"/>
</dbReference>
<dbReference type="GO" id="GO:0031032">
    <property type="term" value="P:actomyosin structure organization"/>
    <property type="evidence" value="ECO:0007669"/>
    <property type="project" value="TreeGrafter"/>
</dbReference>
<dbReference type="SUPFAM" id="SSF52540">
    <property type="entry name" value="P-loop containing nucleoside triphosphate hydrolases"/>
    <property type="match status" value="1"/>
</dbReference>
<dbReference type="CDD" id="cd06747">
    <property type="entry name" value="PDZ_MYO18-like"/>
    <property type="match status" value="1"/>
</dbReference>
<dbReference type="InterPro" id="IPR027417">
    <property type="entry name" value="P-loop_NTPase"/>
</dbReference>
<dbReference type="PROSITE" id="PS51456">
    <property type="entry name" value="MYOSIN_MOTOR"/>
    <property type="match status" value="1"/>
</dbReference>
<feature type="coiled-coil region" evidence="7">
    <location>
        <begin position="1671"/>
        <end position="1837"/>
    </location>
</feature>
<dbReference type="InterPro" id="IPR002928">
    <property type="entry name" value="Myosin_tail"/>
</dbReference>
<feature type="compositionally biased region" description="Basic and acidic residues" evidence="8">
    <location>
        <begin position="1"/>
        <end position="15"/>
    </location>
</feature>
<feature type="domain" description="Myosin motor" evidence="10">
    <location>
        <begin position="430"/>
        <end position="1184"/>
    </location>
</feature>
<feature type="coiled-coil region" evidence="7">
    <location>
        <begin position="1866"/>
        <end position="1928"/>
    </location>
</feature>
<dbReference type="PROSITE" id="PS50096">
    <property type="entry name" value="IQ"/>
    <property type="match status" value="1"/>
</dbReference>
<evidence type="ECO:0000259" key="9">
    <source>
        <dbReference type="PROSITE" id="PS50106"/>
    </source>
</evidence>
<dbReference type="Pfam" id="PF24556">
    <property type="entry name" value="SH3_Myosin-XVIIIa"/>
    <property type="match status" value="1"/>
</dbReference>
<evidence type="ECO:0000256" key="2">
    <source>
        <dbReference type="ARBA" id="ARBA00022840"/>
    </source>
</evidence>
<evidence type="ECO:0000256" key="6">
    <source>
        <dbReference type="PROSITE-ProRule" id="PRU00782"/>
    </source>
</evidence>
<feature type="binding site" evidence="6">
    <location>
        <begin position="523"/>
        <end position="530"/>
    </location>
    <ligand>
        <name>ATP</name>
        <dbReference type="ChEBI" id="CHEBI:30616"/>
    </ligand>
</feature>
<dbReference type="Proteomes" id="UP001374579">
    <property type="component" value="Unassembled WGS sequence"/>
</dbReference>
<dbReference type="InterPro" id="IPR001609">
    <property type="entry name" value="Myosin_head_motor_dom-like"/>
</dbReference>
<comment type="similarity">
    <text evidence="6">Belongs to the TRAFAC class myosin-kinesin ATPase superfamily. Myosin family.</text>
</comment>
<dbReference type="Gene3D" id="1.10.10.820">
    <property type="match status" value="1"/>
</dbReference>
<feature type="compositionally biased region" description="Polar residues" evidence="8">
    <location>
        <begin position="110"/>
        <end position="122"/>
    </location>
</feature>
<accession>A0AAN9AII0</accession>
<feature type="compositionally biased region" description="Acidic residues" evidence="8">
    <location>
        <begin position="1943"/>
        <end position="1962"/>
    </location>
</feature>
<gene>
    <name evidence="11" type="ORF">V1264_021603</name>
</gene>
<dbReference type="GO" id="GO:0051015">
    <property type="term" value="F:actin filament binding"/>
    <property type="evidence" value="ECO:0007669"/>
    <property type="project" value="TreeGrafter"/>
</dbReference>
<comment type="caution">
    <text evidence="11">The sequence shown here is derived from an EMBL/GenBank/DDBJ whole genome shotgun (WGS) entry which is preliminary data.</text>
</comment>
<feature type="region of interest" description="Disordered" evidence="8">
    <location>
        <begin position="1943"/>
        <end position="1997"/>
    </location>
</feature>
<feature type="compositionally biased region" description="Basic and acidic residues" evidence="8">
    <location>
        <begin position="72"/>
        <end position="85"/>
    </location>
</feature>
<dbReference type="Pfam" id="PF00063">
    <property type="entry name" value="Myosin_head"/>
    <property type="match status" value="1"/>
</dbReference>
<feature type="region of interest" description="Disordered" evidence="8">
    <location>
        <begin position="1586"/>
        <end position="1620"/>
    </location>
</feature>
<evidence type="ECO:0000259" key="10">
    <source>
        <dbReference type="PROSITE" id="PS51456"/>
    </source>
</evidence>
<evidence type="ECO:0000256" key="3">
    <source>
        <dbReference type="ARBA" id="ARBA00023054"/>
    </source>
</evidence>
<dbReference type="Gene3D" id="4.10.270.10">
    <property type="entry name" value="Myosin, subunit A"/>
    <property type="match status" value="1"/>
</dbReference>
<dbReference type="GO" id="GO:0016460">
    <property type="term" value="C:myosin II complex"/>
    <property type="evidence" value="ECO:0007669"/>
    <property type="project" value="TreeGrafter"/>
</dbReference>
<dbReference type="CDD" id="cd01386">
    <property type="entry name" value="MYSc_Myo18"/>
    <property type="match status" value="1"/>
</dbReference>
<comment type="caution">
    <text evidence="6">Lacks conserved residue(s) required for the propagation of feature annotation.</text>
</comment>
<keyword evidence="6" id="KW-0009">Actin-binding</keyword>
<evidence type="ECO:0000256" key="5">
    <source>
        <dbReference type="ARBA" id="ARBA00023175"/>
    </source>
</evidence>
<keyword evidence="2 6" id="KW-0067">ATP-binding</keyword>
<feature type="compositionally biased region" description="Basic and acidic residues" evidence="8">
    <location>
        <begin position="127"/>
        <end position="137"/>
    </location>
</feature>
<evidence type="ECO:0000313" key="11">
    <source>
        <dbReference type="EMBL" id="KAK7087570.1"/>
    </source>
</evidence>
<dbReference type="GO" id="GO:0032982">
    <property type="term" value="C:myosin filament"/>
    <property type="evidence" value="ECO:0007669"/>
    <property type="project" value="TreeGrafter"/>
</dbReference>
<feature type="compositionally biased region" description="Basic and acidic residues" evidence="8">
    <location>
        <begin position="34"/>
        <end position="65"/>
    </location>
</feature>
<dbReference type="Gene3D" id="1.20.58.530">
    <property type="match status" value="1"/>
</dbReference>